<dbReference type="GO" id="GO:0008977">
    <property type="term" value="F:prephenate dehydrogenase (NAD+) activity"/>
    <property type="evidence" value="ECO:0007669"/>
    <property type="project" value="InterPro"/>
</dbReference>
<evidence type="ECO:0000256" key="2">
    <source>
        <dbReference type="SAM" id="MobiDB-lite"/>
    </source>
</evidence>
<dbReference type="EMBL" id="CM001220">
    <property type="protein sequence ID" value="AES91662.1"/>
    <property type="molecule type" value="Genomic_DNA"/>
</dbReference>
<evidence type="ECO:0000313" key="4">
    <source>
        <dbReference type="EMBL" id="AES91662.1"/>
    </source>
</evidence>
<evidence type="ECO:0000313" key="5">
    <source>
        <dbReference type="EnsemblPlants" id="AES91662"/>
    </source>
</evidence>
<dbReference type="OMA" id="VSRCDQF"/>
<gene>
    <name evidence="5" type="primary">11445490</name>
    <name evidence="4" type="ordered locus">MTR_4g115980</name>
</gene>
<dbReference type="GO" id="GO:0006571">
    <property type="term" value="P:tyrosine biosynthetic process"/>
    <property type="evidence" value="ECO:0007669"/>
    <property type="project" value="InterPro"/>
</dbReference>
<dbReference type="PaxDb" id="3880-AES91662"/>
<dbReference type="InterPro" id="IPR003099">
    <property type="entry name" value="Prephen_DH"/>
</dbReference>
<dbReference type="PROSITE" id="PS51176">
    <property type="entry name" value="PDH_ADH"/>
    <property type="match status" value="2"/>
</dbReference>
<keyword evidence="6" id="KW-1185">Reference proteome</keyword>
<dbReference type="InterPro" id="IPR036291">
    <property type="entry name" value="NAD(P)-bd_dom_sf"/>
</dbReference>
<feature type="domain" description="Prephenate/arogenate dehydrogenase" evidence="3">
    <location>
        <begin position="73"/>
        <end position="352"/>
    </location>
</feature>
<dbReference type="GO" id="GO:0033730">
    <property type="term" value="F:arogenate dehydrogenase (NADP+) activity"/>
    <property type="evidence" value="ECO:0007669"/>
    <property type="project" value="InterPro"/>
</dbReference>
<dbReference type="InterPro" id="IPR045011">
    <property type="entry name" value="TYRAAT1/2"/>
</dbReference>
<sequence length="690" mass="78061">MLGVSTFHSTSLKTPSHSTTTRLNPTFPFSISISPSFNRSTTTKPLTIRAIDAAQSFDYESKIALQFHNSQKLKIAIIGFGNFGQFLATTFVRQGHTVLAHSRSDYSAVAQNIGVKFFPNADDLCEEHPEVILLCTSIISAQQVLLSLPFQRLKRSTLFVDVLSVKEFPKNFFLEILPNYFDIICSHPMFGPESGSSGWKGLPFVYEKVRIGNNETRVSRCEKFLDVFGREGCRMVEMSCADHDRYAAGSQFITHTVGRVLGMLTLESTPINTKGYESLLNLVENTSGDSFDLYYGLFMFNKNSLEMLERLDLAFEDLRKQLIAHLHDVVRNQLFEDAVKVQNLGDDSNHVARKHGQNGSAIVLSSKNQRSADARLHGYYRSNGSGQSDDSTKLKIAIIGFGNFGQFLAKTIVRHGHKVLAYSRTDYSDVARELGVSYFNDADDLCEQHPEVILLCTSILSTEKVLKSLPVQRLRRSTLFVDVLSVKEFPRNLFLQHLPPYFDVLCTHPMFGPESGKNGWKGLPFLFDKVRVGRDESRISRCDLFLDIFSKEGCRMVEMSCAEHDWHAAGSQFITHTTGRFLEKLKLEATPIDTKGYETLLSLVENTGGDSFDLYYGLFLYNINAMEQLQRFDLAFESLKKQLFDRLHGIYRKQVFQNEEKVRDFPERSMLPEKSEDSSVVSFSNTVDAK</sequence>
<dbReference type="ExpressionAtlas" id="G7JGK2">
    <property type="expression patterns" value="differential"/>
</dbReference>
<dbReference type="InterPro" id="IPR059064">
    <property type="entry name" value="TYRAAT2_C"/>
</dbReference>
<dbReference type="STRING" id="3880.G7JGK2"/>
<evidence type="ECO:0000256" key="1">
    <source>
        <dbReference type="ARBA" id="ARBA00023002"/>
    </source>
</evidence>
<organism evidence="4 6">
    <name type="scientific">Medicago truncatula</name>
    <name type="common">Barrel medic</name>
    <name type="synonym">Medicago tribuloides</name>
    <dbReference type="NCBI Taxonomy" id="3880"/>
    <lineage>
        <taxon>Eukaryota</taxon>
        <taxon>Viridiplantae</taxon>
        <taxon>Streptophyta</taxon>
        <taxon>Embryophyta</taxon>
        <taxon>Tracheophyta</taxon>
        <taxon>Spermatophyta</taxon>
        <taxon>Magnoliopsida</taxon>
        <taxon>eudicotyledons</taxon>
        <taxon>Gunneridae</taxon>
        <taxon>Pentapetalae</taxon>
        <taxon>rosids</taxon>
        <taxon>fabids</taxon>
        <taxon>Fabales</taxon>
        <taxon>Fabaceae</taxon>
        <taxon>Papilionoideae</taxon>
        <taxon>50 kb inversion clade</taxon>
        <taxon>NPAAA clade</taxon>
        <taxon>Hologalegina</taxon>
        <taxon>IRL clade</taxon>
        <taxon>Trifolieae</taxon>
        <taxon>Medicago</taxon>
    </lineage>
</organism>
<name>G7JGK2_MEDTR</name>
<protein>
    <submittedName>
        <fullName evidence="4">Prephenate dehydrogenase</fullName>
    </submittedName>
</protein>
<dbReference type="EnsemblPlants" id="AES91662">
    <property type="protein sequence ID" value="AES91662"/>
    <property type="gene ID" value="MTR_4g115980"/>
</dbReference>
<dbReference type="Pfam" id="PF26213">
    <property type="entry name" value="TYRAAT1_C"/>
    <property type="match status" value="2"/>
</dbReference>
<feature type="domain" description="Prephenate/arogenate dehydrogenase" evidence="3">
    <location>
        <begin position="394"/>
        <end position="673"/>
    </location>
</feature>
<feature type="compositionally biased region" description="Polar residues" evidence="2">
    <location>
        <begin position="678"/>
        <end position="690"/>
    </location>
</feature>
<dbReference type="KEGG" id="mtr:11445490"/>
<dbReference type="AlphaFoldDB" id="G7JGK2"/>
<keyword evidence="1" id="KW-0560">Oxidoreductase</keyword>
<evidence type="ECO:0000259" key="3">
    <source>
        <dbReference type="PROSITE" id="PS51176"/>
    </source>
</evidence>
<feature type="region of interest" description="Disordered" evidence="2">
    <location>
        <begin position="666"/>
        <end position="690"/>
    </location>
</feature>
<proteinExistence type="predicted"/>
<dbReference type="eggNOG" id="KOG2380">
    <property type="taxonomic scope" value="Eukaryota"/>
</dbReference>
<dbReference type="PANTHER" id="PTHR43207">
    <property type="entry name" value="AROGENATE DEHYDROGENASE-RELATED"/>
    <property type="match status" value="1"/>
</dbReference>
<feature type="compositionally biased region" description="Basic and acidic residues" evidence="2">
    <location>
        <begin position="666"/>
        <end position="677"/>
    </location>
</feature>
<dbReference type="Gene3D" id="3.40.50.720">
    <property type="entry name" value="NAD(P)-binding Rossmann-like Domain"/>
    <property type="match status" value="2"/>
</dbReference>
<dbReference type="SUPFAM" id="SSF48179">
    <property type="entry name" value="6-phosphogluconate dehydrogenase C-terminal domain-like"/>
    <property type="match status" value="1"/>
</dbReference>
<dbReference type="Pfam" id="PF03807">
    <property type="entry name" value="F420_oxidored"/>
    <property type="match status" value="2"/>
</dbReference>
<evidence type="ECO:0000313" key="6">
    <source>
        <dbReference type="Proteomes" id="UP000002051"/>
    </source>
</evidence>
<accession>G7JGK2</accession>
<reference evidence="5" key="3">
    <citation type="submission" date="2015-04" db="UniProtKB">
        <authorList>
            <consortium name="EnsemblPlants"/>
        </authorList>
    </citation>
    <scope>IDENTIFICATION</scope>
    <source>
        <strain evidence="5">cv. Jemalong A17</strain>
    </source>
</reference>
<dbReference type="InterPro" id="IPR008927">
    <property type="entry name" value="6-PGluconate_DH-like_C_sf"/>
</dbReference>
<dbReference type="Proteomes" id="UP000002051">
    <property type="component" value="Chromosome 4"/>
</dbReference>
<reference evidence="4 6" key="2">
    <citation type="journal article" date="2014" name="BMC Genomics">
        <title>An improved genome release (version Mt4.0) for the model legume Medicago truncatula.</title>
        <authorList>
            <person name="Tang H."/>
            <person name="Krishnakumar V."/>
            <person name="Bidwell S."/>
            <person name="Rosen B."/>
            <person name="Chan A."/>
            <person name="Zhou S."/>
            <person name="Gentzbittel L."/>
            <person name="Childs K.L."/>
            <person name="Yandell M."/>
            <person name="Gundlach H."/>
            <person name="Mayer K.F."/>
            <person name="Schwartz D.C."/>
            <person name="Town C.D."/>
        </authorList>
    </citation>
    <scope>GENOME REANNOTATION</scope>
    <source>
        <strain evidence="5 6">cv. Jemalong A17</strain>
    </source>
</reference>
<reference evidence="4 6" key="1">
    <citation type="journal article" date="2011" name="Nature">
        <title>The Medicago genome provides insight into the evolution of rhizobial symbioses.</title>
        <authorList>
            <person name="Young N.D."/>
            <person name="Debelle F."/>
            <person name="Oldroyd G.E."/>
            <person name="Geurts R."/>
            <person name="Cannon S.B."/>
            <person name="Udvardi M.K."/>
            <person name="Benedito V.A."/>
            <person name="Mayer K.F."/>
            <person name="Gouzy J."/>
            <person name="Schoof H."/>
            <person name="Van de Peer Y."/>
            <person name="Proost S."/>
            <person name="Cook D.R."/>
            <person name="Meyers B.C."/>
            <person name="Spannagl M."/>
            <person name="Cheung F."/>
            <person name="De Mita S."/>
            <person name="Krishnakumar V."/>
            <person name="Gundlach H."/>
            <person name="Zhou S."/>
            <person name="Mudge J."/>
            <person name="Bharti A.K."/>
            <person name="Murray J.D."/>
            <person name="Naoumkina M.A."/>
            <person name="Rosen B."/>
            <person name="Silverstein K.A."/>
            <person name="Tang H."/>
            <person name="Rombauts S."/>
            <person name="Zhao P.X."/>
            <person name="Zhou P."/>
            <person name="Barbe V."/>
            <person name="Bardou P."/>
            <person name="Bechner M."/>
            <person name="Bellec A."/>
            <person name="Berger A."/>
            <person name="Berges H."/>
            <person name="Bidwell S."/>
            <person name="Bisseling T."/>
            <person name="Choisne N."/>
            <person name="Couloux A."/>
            <person name="Denny R."/>
            <person name="Deshpande S."/>
            <person name="Dai X."/>
            <person name="Doyle J.J."/>
            <person name="Dudez A.M."/>
            <person name="Farmer A.D."/>
            <person name="Fouteau S."/>
            <person name="Franken C."/>
            <person name="Gibelin C."/>
            <person name="Gish J."/>
            <person name="Goldstein S."/>
            <person name="Gonzalez A.J."/>
            <person name="Green P.J."/>
            <person name="Hallab A."/>
            <person name="Hartog M."/>
            <person name="Hua A."/>
            <person name="Humphray S.J."/>
            <person name="Jeong D.H."/>
            <person name="Jing Y."/>
            <person name="Jocker A."/>
            <person name="Kenton S.M."/>
            <person name="Kim D.J."/>
            <person name="Klee K."/>
            <person name="Lai H."/>
            <person name="Lang C."/>
            <person name="Lin S."/>
            <person name="Macmil S.L."/>
            <person name="Magdelenat G."/>
            <person name="Matthews L."/>
            <person name="McCorrison J."/>
            <person name="Monaghan E.L."/>
            <person name="Mun J.H."/>
            <person name="Najar F.Z."/>
            <person name="Nicholson C."/>
            <person name="Noirot C."/>
            <person name="O'Bleness M."/>
            <person name="Paule C.R."/>
            <person name="Poulain J."/>
            <person name="Prion F."/>
            <person name="Qin B."/>
            <person name="Qu C."/>
            <person name="Retzel E.F."/>
            <person name="Riddle C."/>
            <person name="Sallet E."/>
            <person name="Samain S."/>
            <person name="Samson N."/>
            <person name="Sanders I."/>
            <person name="Saurat O."/>
            <person name="Scarpelli C."/>
            <person name="Schiex T."/>
            <person name="Segurens B."/>
            <person name="Severin A.J."/>
            <person name="Sherrier D.J."/>
            <person name="Shi R."/>
            <person name="Sims S."/>
            <person name="Singer S.R."/>
            <person name="Sinharoy S."/>
            <person name="Sterck L."/>
            <person name="Viollet A."/>
            <person name="Wang B.B."/>
            <person name="Wang K."/>
            <person name="Wang M."/>
            <person name="Wang X."/>
            <person name="Warfsmann J."/>
            <person name="Weissenbach J."/>
            <person name="White D.D."/>
            <person name="White J.D."/>
            <person name="Wiley G.B."/>
            <person name="Wincker P."/>
            <person name="Xing Y."/>
            <person name="Yang L."/>
            <person name="Yao Z."/>
            <person name="Ying F."/>
            <person name="Zhai J."/>
            <person name="Zhou L."/>
            <person name="Zuber A."/>
            <person name="Denarie J."/>
            <person name="Dixon R.A."/>
            <person name="May G.D."/>
            <person name="Schwartz D.C."/>
            <person name="Rogers J."/>
            <person name="Quetier F."/>
            <person name="Town C.D."/>
            <person name="Roe B.A."/>
        </authorList>
    </citation>
    <scope>NUCLEOTIDE SEQUENCE [LARGE SCALE GENOMIC DNA]</scope>
    <source>
        <strain evidence="4">A17</strain>
        <strain evidence="5 6">cv. Jemalong A17</strain>
    </source>
</reference>
<dbReference type="OrthoDB" id="2414662at2759"/>
<dbReference type="InterPro" id="IPR028939">
    <property type="entry name" value="P5C_Rdtase_cat_N"/>
</dbReference>
<dbReference type="GO" id="GO:0004665">
    <property type="term" value="F:prephenate dehydrogenase (NADP+) activity"/>
    <property type="evidence" value="ECO:0007669"/>
    <property type="project" value="InterPro"/>
</dbReference>
<feature type="region of interest" description="Disordered" evidence="2">
    <location>
        <begin position="1"/>
        <end position="20"/>
    </location>
</feature>
<dbReference type="SUPFAM" id="SSF51735">
    <property type="entry name" value="NAD(P)-binding Rossmann-fold domains"/>
    <property type="match status" value="2"/>
</dbReference>
<dbReference type="PANTHER" id="PTHR43207:SF8">
    <property type="entry name" value="AROGENATE DEHYDROGENASE 1, CHLOROPLASTIC"/>
    <property type="match status" value="1"/>
</dbReference>